<gene>
    <name evidence="2" type="primary">mltD_6</name>
    <name evidence="2" type="ORF">GALL_155930</name>
</gene>
<dbReference type="InterPro" id="IPR023346">
    <property type="entry name" value="Lysozyme-like_dom_sf"/>
</dbReference>
<reference evidence="2" key="1">
    <citation type="submission" date="2016-10" db="EMBL/GenBank/DDBJ databases">
        <title>Sequence of Gallionella enrichment culture.</title>
        <authorList>
            <person name="Poehlein A."/>
            <person name="Muehling M."/>
            <person name="Daniel R."/>
        </authorList>
    </citation>
    <scope>NUCLEOTIDE SEQUENCE</scope>
</reference>
<sequence>MIVAPESPNGDLWQRIRTGYAMKDLNSPLIKRHEKWYANHPDYVLRMSERAQHYLFYIMEEVDRRGMPSEIALLPVIESAFNPGANSIASASGIWQFIPSTGKHFGMEQNWWHDGRRDIIGATNGALDYLQKLHDQFGDWELALAAYNWGENGVTRAQAYNRKHHKPTDYSHLRMPRETRNYVPKLLAVKNIIADPARFGLQLSKIPDEPYFATVATSQHIDVKVAAELAGISMDEFIALNPGHNRPVILQDKDNGNVLLLPVDKVDTFRTNLAKTNQRLVSWQPYESKKGESFDKIATHFGMTLAELRSANGLSKYAQESNGQTLLVPIPDDQPAADFAAFNMHPSAVAEMYGAVRYTVRKGDTISTIARRFHVSQMQLREANHGVSRLHVGQHFNIVLADHRSDRRRHVATARTKTRTSLRKASSVKVAYNVPQSKQPN</sequence>
<dbReference type="Gene3D" id="3.10.350.10">
    <property type="entry name" value="LysM domain"/>
    <property type="match status" value="2"/>
</dbReference>
<dbReference type="InterPro" id="IPR036779">
    <property type="entry name" value="LysM_dom_sf"/>
</dbReference>
<organism evidence="2">
    <name type="scientific">mine drainage metagenome</name>
    <dbReference type="NCBI Taxonomy" id="410659"/>
    <lineage>
        <taxon>unclassified sequences</taxon>
        <taxon>metagenomes</taxon>
        <taxon>ecological metagenomes</taxon>
    </lineage>
</organism>
<dbReference type="GO" id="GO:0000270">
    <property type="term" value="P:peptidoglycan metabolic process"/>
    <property type="evidence" value="ECO:0007669"/>
    <property type="project" value="InterPro"/>
</dbReference>
<dbReference type="Pfam" id="PF01476">
    <property type="entry name" value="LysM"/>
    <property type="match status" value="2"/>
</dbReference>
<dbReference type="EMBL" id="MLJW01000076">
    <property type="protein sequence ID" value="OIR02221.1"/>
    <property type="molecule type" value="Genomic_DNA"/>
</dbReference>
<proteinExistence type="predicted"/>
<dbReference type="Pfam" id="PF01464">
    <property type="entry name" value="SLT"/>
    <property type="match status" value="1"/>
</dbReference>
<name>A0A1J5SDD9_9ZZZZ</name>
<dbReference type="SUPFAM" id="SSF53955">
    <property type="entry name" value="Lysozyme-like"/>
    <property type="match status" value="1"/>
</dbReference>
<dbReference type="SUPFAM" id="SSF54106">
    <property type="entry name" value="LysM domain"/>
    <property type="match status" value="2"/>
</dbReference>
<comment type="caution">
    <text evidence="2">The sequence shown here is derived from an EMBL/GenBank/DDBJ whole genome shotgun (WGS) entry which is preliminary data.</text>
</comment>
<dbReference type="GO" id="GO:0016020">
    <property type="term" value="C:membrane"/>
    <property type="evidence" value="ECO:0007669"/>
    <property type="project" value="InterPro"/>
</dbReference>
<dbReference type="CDD" id="cd00118">
    <property type="entry name" value="LysM"/>
    <property type="match status" value="2"/>
</dbReference>
<feature type="domain" description="LysM" evidence="1">
    <location>
        <begin position="356"/>
        <end position="400"/>
    </location>
</feature>
<dbReference type="SMART" id="SM00257">
    <property type="entry name" value="LysM"/>
    <property type="match status" value="2"/>
</dbReference>
<dbReference type="PROSITE" id="PS51782">
    <property type="entry name" value="LYSM"/>
    <property type="match status" value="2"/>
</dbReference>
<dbReference type="InterPro" id="IPR000189">
    <property type="entry name" value="Transglyc_AS"/>
</dbReference>
<accession>A0A1J5SDD9</accession>
<dbReference type="AlphaFoldDB" id="A0A1J5SDD9"/>
<feature type="domain" description="LysM" evidence="1">
    <location>
        <begin position="284"/>
        <end position="328"/>
    </location>
</feature>
<dbReference type="InterPro" id="IPR008258">
    <property type="entry name" value="Transglycosylase_SLT_dom_1"/>
</dbReference>
<dbReference type="Gene3D" id="1.10.530.10">
    <property type="match status" value="1"/>
</dbReference>
<dbReference type="EC" id="4.2.2.-" evidence="2"/>
<dbReference type="GO" id="GO:0008933">
    <property type="term" value="F:peptidoglycan lytic transglycosylase activity"/>
    <property type="evidence" value="ECO:0007669"/>
    <property type="project" value="InterPro"/>
</dbReference>
<dbReference type="CDD" id="cd16894">
    <property type="entry name" value="MltD-like"/>
    <property type="match status" value="1"/>
</dbReference>
<dbReference type="PROSITE" id="PS00922">
    <property type="entry name" value="TRANSGLYCOSYLASE"/>
    <property type="match status" value="1"/>
</dbReference>
<evidence type="ECO:0000313" key="2">
    <source>
        <dbReference type="EMBL" id="OIR02221.1"/>
    </source>
</evidence>
<evidence type="ECO:0000259" key="1">
    <source>
        <dbReference type="PROSITE" id="PS51782"/>
    </source>
</evidence>
<dbReference type="InterPro" id="IPR018392">
    <property type="entry name" value="LysM"/>
</dbReference>
<keyword evidence="2" id="KW-0456">Lyase</keyword>
<dbReference type="PANTHER" id="PTHR37423">
    <property type="entry name" value="SOLUBLE LYTIC MUREIN TRANSGLYCOSYLASE-RELATED"/>
    <property type="match status" value="1"/>
</dbReference>
<protein>
    <submittedName>
        <fullName evidence="2">Membrane-bound lytic murein transglycosylase D</fullName>
        <ecNumber evidence="2">4.2.2.-</ecNumber>
    </submittedName>
</protein>
<dbReference type="PANTHER" id="PTHR37423:SF2">
    <property type="entry name" value="MEMBRANE-BOUND LYTIC MUREIN TRANSGLYCOSYLASE C"/>
    <property type="match status" value="1"/>
</dbReference>